<keyword evidence="4" id="KW-0788">Thiol protease</keyword>
<comment type="similarity">
    <text evidence="1">Belongs to the peptidase C40 family.</text>
</comment>
<dbReference type="Gene3D" id="3.90.1720.10">
    <property type="entry name" value="endopeptidase domain like (from Nostoc punctiforme)"/>
    <property type="match status" value="1"/>
</dbReference>
<dbReference type="RefSeq" id="WP_169969586.1">
    <property type="nucleotide sequence ID" value="NZ_JABDSR010000008.1"/>
</dbReference>
<reference evidence="6" key="1">
    <citation type="submission" date="2020-04" db="EMBL/GenBank/DDBJ databases">
        <title>Peptoniphilus sp. nov. isolated from swine feces.</title>
        <authorList>
            <person name="Ryu S.W."/>
        </authorList>
    </citation>
    <scope>NUCLEOTIDE SEQUENCE [LARGE SCALE GENOMIC DNA]</scope>
    <source>
        <strain evidence="6">AGMB00490</strain>
    </source>
</reference>
<evidence type="ECO:0000313" key="6">
    <source>
        <dbReference type="EMBL" id="NMW85512.1"/>
    </source>
</evidence>
<evidence type="ECO:0000313" key="7">
    <source>
        <dbReference type="Proteomes" id="UP000568273"/>
    </source>
</evidence>
<dbReference type="SUPFAM" id="SSF54001">
    <property type="entry name" value="Cysteine proteinases"/>
    <property type="match status" value="1"/>
</dbReference>
<organism evidence="6 7">
    <name type="scientific">Peptoniphilus faecalis</name>
    <dbReference type="NCBI Taxonomy" id="2731255"/>
    <lineage>
        <taxon>Bacteria</taxon>
        <taxon>Bacillati</taxon>
        <taxon>Bacillota</taxon>
        <taxon>Tissierellia</taxon>
        <taxon>Tissierellales</taxon>
        <taxon>Peptoniphilaceae</taxon>
        <taxon>Peptoniphilus</taxon>
    </lineage>
</organism>
<feature type="domain" description="NlpC/P60" evidence="5">
    <location>
        <begin position="4"/>
        <end position="136"/>
    </location>
</feature>
<dbReference type="PROSITE" id="PS51935">
    <property type="entry name" value="NLPC_P60"/>
    <property type="match status" value="1"/>
</dbReference>
<sequence>MLDKNKVEQFINAAMKYKGDNYSQPRRMQKGYSDCSSLIYKGLRDAKLLDLSKTDRTISTKYILDGDPRFTEIPKKELQRGDILWGGEYRGSKWDGHVAIYLGDGKTLEARYKEGVCIYVNRAYFKKVYRIKTLMQGIEKKEPIVKATPQPKPVYNYLTIMGKKSKISPQVIDGVSYVQLGSMMVPVRKFFEELGYDVKWTREKGIEIE</sequence>
<keyword evidence="7" id="KW-1185">Reference proteome</keyword>
<comment type="caution">
    <text evidence="6">The sequence shown here is derived from an EMBL/GenBank/DDBJ whole genome shotgun (WGS) entry which is preliminary data.</text>
</comment>
<keyword evidence="3" id="KW-0378">Hydrolase</keyword>
<accession>A0A848RMK5</accession>
<dbReference type="Pfam" id="PF00877">
    <property type="entry name" value="NLPC_P60"/>
    <property type="match status" value="1"/>
</dbReference>
<dbReference type="Proteomes" id="UP000568273">
    <property type="component" value="Unassembled WGS sequence"/>
</dbReference>
<dbReference type="GO" id="GO:0006508">
    <property type="term" value="P:proteolysis"/>
    <property type="evidence" value="ECO:0007669"/>
    <property type="project" value="UniProtKB-KW"/>
</dbReference>
<evidence type="ECO:0000256" key="2">
    <source>
        <dbReference type="ARBA" id="ARBA00022670"/>
    </source>
</evidence>
<dbReference type="AlphaFoldDB" id="A0A848RMK5"/>
<dbReference type="GO" id="GO:0008234">
    <property type="term" value="F:cysteine-type peptidase activity"/>
    <property type="evidence" value="ECO:0007669"/>
    <property type="project" value="UniProtKB-KW"/>
</dbReference>
<proteinExistence type="inferred from homology"/>
<gene>
    <name evidence="6" type="ORF">HKO22_07170</name>
</gene>
<dbReference type="EMBL" id="JABDSR010000008">
    <property type="protein sequence ID" value="NMW85512.1"/>
    <property type="molecule type" value="Genomic_DNA"/>
</dbReference>
<dbReference type="InterPro" id="IPR038765">
    <property type="entry name" value="Papain-like_cys_pep_sf"/>
</dbReference>
<evidence type="ECO:0000259" key="5">
    <source>
        <dbReference type="PROSITE" id="PS51935"/>
    </source>
</evidence>
<evidence type="ECO:0000256" key="1">
    <source>
        <dbReference type="ARBA" id="ARBA00007074"/>
    </source>
</evidence>
<dbReference type="InterPro" id="IPR000064">
    <property type="entry name" value="NLP_P60_dom"/>
</dbReference>
<name>A0A848RMK5_9FIRM</name>
<evidence type="ECO:0000256" key="4">
    <source>
        <dbReference type="ARBA" id="ARBA00022807"/>
    </source>
</evidence>
<evidence type="ECO:0000256" key="3">
    <source>
        <dbReference type="ARBA" id="ARBA00022801"/>
    </source>
</evidence>
<protein>
    <recommendedName>
        <fullName evidence="5">NlpC/P60 domain-containing protein</fullName>
    </recommendedName>
</protein>
<keyword evidence="2" id="KW-0645">Protease</keyword>